<dbReference type="PANTHER" id="PTHR43544">
    <property type="entry name" value="SHORT-CHAIN DEHYDROGENASE/REDUCTASE"/>
    <property type="match status" value="1"/>
</dbReference>
<dbReference type="Proteomes" id="UP001331761">
    <property type="component" value="Unassembled WGS sequence"/>
</dbReference>
<protein>
    <submittedName>
        <fullName evidence="3">Uncharacterized protein</fullName>
    </submittedName>
</protein>
<evidence type="ECO:0000256" key="2">
    <source>
        <dbReference type="ARBA" id="ARBA00023002"/>
    </source>
</evidence>
<proteinExistence type="predicted"/>
<dbReference type="GO" id="GO:0005737">
    <property type="term" value="C:cytoplasm"/>
    <property type="evidence" value="ECO:0007669"/>
    <property type="project" value="TreeGrafter"/>
</dbReference>
<keyword evidence="4" id="KW-1185">Reference proteome</keyword>
<accession>A0AAN8FID7</accession>
<reference evidence="3 4" key="1">
    <citation type="submission" date="2019-10" db="EMBL/GenBank/DDBJ databases">
        <title>Assembly and Annotation for the nematode Trichostrongylus colubriformis.</title>
        <authorList>
            <person name="Martin J."/>
        </authorList>
    </citation>
    <scope>NUCLEOTIDE SEQUENCE [LARGE SCALE GENOMIC DNA]</scope>
    <source>
        <strain evidence="3">G859</strain>
        <tissue evidence="3">Whole worm</tissue>
    </source>
</reference>
<dbReference type="InterPro" id="IPR051468">
    <property type="entry name" value="Fungal_SecMetab_SDRs"/>
</dbReference>
<dbReference type="PANTHER" id="PTHR43544:SF7">
    <property type="entry name" value="NADB-LER2"/>
    <property type="match status" value="1"/>
</dbReference>
<dbReference type="InterPro" id="IPR036291">
    <property type="entry name" value="NAD(P)-bd_dom_sf"/>
</dbReference>
<comment type="caution">
    <text evidence="3">The sequence shown here is derived from an EMBL/GenBank/DDBJ whole genome shotgun (WGS) entry which is preliminary data.</text>
</comment>
<dbReference type="SUPFAM" id="SSF51735">
    <property type="entry name" value="NAD(P)-binding Rossmann-fold domains"/>
    <property type="match status" value="2"/>
</dbReference>
<evidence type="ECO:0000313" key="4">
    <source>
        <dbReference type="Proteomes" id="UP001331761"/>
    </source>
</evidence>
<dbReference type="AlphaFoldDB" id="A0AAN8FID7"/>
<dbReference type="GO" id="GO:0016491">
    <property type="term" value="F:oxidoreductase activity"/>
    <property type="evidence" value="ECO:0007669"/>
    <property type="project" value="UniProtKB-KW"/>
</dbReference>
<sequence length="117" mass="12932">MAPYSIMITGANRGIGLGFVREFLKNKEIRHIIATARDPKNAQSAQNSVSKTISVDVEPEHILVVSIHPGWVRTRMGGDDGEFSVEESVTAMVRSIAKLNKMHHGGYFSKTLEAMTY</sequence>
<keyword evidence="1" id="KW-0521">NADP</keyword>
<keyword evidence="2" id="KW-0560">Oxidoreductase</keyword>
<dbReference type="EMBL" id="WIXE01008388">
    <property type="protein sequence ID" value="KAK5979402.1"/>
    <property type="molecule type" value="Genomic_DNA"/>
</dbReference>
<evidence type="ECO:0000256" key="1">
    <source>
        <dbReference type="ARBA" id="ARBA00022857"/>
    </source>
</evidence>
<name>A0AAN8FID7_TRICO</name>
<organism evidence="3 4">
    <name type="scientific">Trichostrongylus colubriformis</name>
    <name type="common">Black scour worm</name>
    <dbReference type="NCBI Taxonomy" id="6319"/>
    <lineage>
        <taxon>Eukaryota</taxon>
        <taxon>Metazoa</taxon>
        <taxon>Ecdysozoa</taxon>
        <taxon>Nematoda</taxon>
        <taxon>Chromadorea</taxon>
        <taxon>Rhabditida</taxon>
        <taxon>Rhabditina</taxon>
        <taxon>Rhabditomorpha</taxon>
        <taxon>Strongyloidea</taxon>
        <taxon>Trichostrongylidae</taxon>
        <taxon>Trichostrongylus</taxon>
    </lineage>
</organism>
<dbReference type="Gene3D" id="3.40.50.720">
    <property type="entry name" value="NAD(P)-binding Rossmann-like Domain"/>
    <property type="match status" value="2"/>
</dbReference>
<gene>
    <name evidence="3" type="ORF">GCK32_000639</name>
</gene>
<evidence type="ECO:0000313" key="3">
    <source>
        <dbReference type="EMBL" id="KAK5979402.1"/>
    </source>
</evidence>